<dbReference type="SMART" id="SM00220">
    <property type="entry name" value="S_TKc"/>
    <property type="match status" value="1"/>
</dbReference>
<sequence>MLPAPSRPRPAAAGPRRPSTGTLRPPGSSTARAVRPRALGGSVAPGASAAPQDAAAKGPLIKEFGFRSGFGDHYQLGPLLGSGSFATVHVAVDRSTGERFAVKTLTKRFLGEYLEPLFAARVRHEVDVYRAMGQSLNVAHLEAAFEDDVAADLVLELCEGGTMWQRIRRGAYSEAAAARIVREVLRAVAQCHAKGVILRDVKPDNFLFLNDREDSPLKMVDFGLAQFCSPGDVLHDRAGTPFFVAPEVLKQSYSLPADVWSAGITAYQLLTGRFPWHNDPDIMEAQQAADADDAGRTGRAGGGMTRMTNKTLFRAIISSEFDYSWDPWPAHSPEAKDFVQSMLQRDPEQRPTAAQLLRHPWLARLDAPSAADGGGGGGGLEGAPLSDTLVQRLQRYGTYGRLKQIALREVASLMLQDGTTLQGLADAFSRLDPGGSGRVPFEVAAAELRDGGYDLSESEIRTLLLQFDLDRDGTIDLAEWVSALMDWAKVEKRQEWESWVHKVFDQFDADGSSRISNEELARVLCAASGDEELCIPDAVPAALRRVDADGDGYVSFEEFLAMLHTSEAEALELFPSRRIARGGRRTATPRGGSPAGGGGARAGGA</sequence>
<dbReference type="PROSITE" id="PS00018">
    <property type="entry name" value="EF_HAND_1"/>
    <property type="match status" value="2"/>
</dbReference>
<reference evidence="12 13" key="1">
    <citation type="journal article" date="2018" name="Sci. Rep.">
        <title>Raphidocelis subcapitata (=Pseudokirchneriella subcapitata) provides an insight into genome evolution and environmental adaptations in the Sphaeropleales.</title>
        <authorList>
            <person name="Suzuki S."/>
            <person name="Yamaguchi H."/>
            <person name="Nakajima N."/>
            <person name="Kawachi M."/>
        </authorList>
    </citation>
    <scope>NUCLEOTIDE SEQUENCE [LARGE SCALE GENOMIC DNA]</scope>
    <source>
        <strain evidence="12 13">NIES-35</strain>
    </source>
</reference>
<keyword evidence="13" id="KW-1185">Reference proteome</keyword>
<dbReference type="InterPro" id="IPR002048">
    <property type="entry name" value="EF_hand_dom"/>
</dbReference>
<feature type="binding site" evidence="8">
    <location>
        <position position="103"/>
    </location>
    <ligand>
        <name>ATP</name>
        <dbReference type="ChEBI" id="CHEBI:30616"/>
    </ligand>
</feature>
<name>A0A2V0PD00_9CHLO</name>
<feature type="domain" description="Protein kinase" evidence="10">
    <location>
        <begin position="74"/>
        <end position="362"/>
    </location>
</feature>
<dbReference type="AlphaFoldDB" id="A0A2V0PD00"/>
<dbReference type="PANTHER" id="PTHR24349">
    <property type="entry name" value="SERINE/THREONINE-PROTEIN KINASE"/>
    <property type="match status" value="1"/>
</dbReference>
<dbReference type="SUPFAM" id="SSF47473">
    <property type="entry name" value="EF-hand"/>
    <property type="match status" value="1"/>
</dbReference>
<evidence type="ECO:0000313" key="12">
    <source>
        <dbReference type="EMBL" id="GBF96832.1"/>
    </source>
</evidence>
<dbReference type="Gene3D" id="1.10.238.10">
    <property type="entry name" value="EF-hand"/>
    <property type="match status" value="1"/>
</dbReference>
<feature type="domain" description="EF-hand" evidence="11">
    <location>
        <begin position="455"/>
        <end position="490"/>
    </location>
</feature>
<evidence type="ECO:0000256" key="9">
    <source>
        <dbReference type="SAM" id="MobiDB-lite"/>
    </source>
</evidence>
<dbReference type="CDD" id="cd00051">
    <property type="entry name" value="EFh"/>
    <property type="match status" value="1"/>
</dbReference>
<proteinExistence type="predicted"/>
<dbReference type="Pfam" id="PF13202">
    <property type="entry name" value="EF-hand_5"/>
    <property type="match status" value="1"/>
</dbReference>
<keyword evidence="3" id="KW-0677">Repeat</keyword>
<evidence type="ECO:0000259" key="10">
    <source>
        <dbReference type="PROSITE" id="PS50011"/>
    </source>
</evidence>
<feature type="compositionally biased region" description="Low complexity" evidence="9">
    <location>
        <begin position="9"/>
        <end position="19"/>
    </location>
</feature>
<dbReference type="InterPro" id="IPR011009">
    <property type="entry name" value="Kinase-like_dom_sf"/>
</dbReference>
<keyword evidence="7 8" id="KW-0067">ATP-binding</keyword>
<dbReference type="Proteomes" id="UP000247498">
    <property type="component" value="Unassembled WGS sequence"/>
</dbReference>
<dbReference type="PROSITE" id="PS50222">
    <property type="entry name" value="EF_HAND_2"/>
    <property type="match status" value="3"/>
</dbReference>
<dbReference type="PROSITE" id="PS00107">
    <property type="entry name" value="PROTEIN_KINASE_ATP"/>
    <property type="match status" value="1"/>
</dbReference>
<evidence type="ECO:0000256" key="8">
    <source>
        <dbReference type="PROSITE-ProRule" id="PRU10141"/>
    </source>
</evidence>
<evidence type="ECO:0000256" key="4">
    <source>
        <dbReference type="ARBA" id="ARBA00022741"/>
    </source>
</evidence>
<dbReference type="GO" id="GO:0005509">
    <property type="term" value="F:calcium ion binding"/>
    <property type="evidence" value="ECO:0007669"/>
    <property type="project" value="InterPro"/>
</dbReference>
<dbReference type="Gene3D" id="1.10.510.10">
    <property type="entry name" value="Transferase(Phosphotransferase) domain 1"/>
    <property type="match status" value="1"/>
</dbReference>
<dbReference type="GO" id="GO:0004674">
    <property type="term" value="F:protein serine/threonine kinase activity"/>
    <property type="evidence" value="ECO:0007669"/>
    <property type="project" value="UniProtKB-KW"/>
</dbReference>
<dbReference type="SMART" id="SM00054">
    <property type="entry name" value="EFh"/>
    <property type="match status" value="3"/>
</dbReference>
<organism evidence="12 13">
    <name type="scientific">Raphidocelis subcapitata</name>
    <dbReference type="NCBI Taxonomy" id="307507"/>
    <lineage>
        <taxon>Eukaryota</taxon>
        <taxon>Viridiplantae</taxon>
        <taxon>Chlorophyta</taxon>
        <taxon>core chlorophytes</taxon>
        <taxon>Chlorophyceae</taxon>
        <taxon>CS clade</taxon>
        <taxon>Sphaeropleales</taxon>
        <taxon>Selenastraceae</taxon>
        <taxon>Raphidocelis</taxon>
    </lineage>
</organism>
<protein>
    <submittedName>
        <fullName evidence="12">Calcium-dependent kinase-like</fullName>
    </submittedName>
</protein>
<keyword evidence="2" id="KW-0808">Transferase</keyword>
<dbReference type="InterPro" id="IPR011992">
    <property type="entry name" value="EF-hand-dom_pair"/>
</dbReference>
<evidence type="ECO:0000256" key="2">
    <source>
        <dbReference type="ARBA" id="ARBA00022679"/>
    </source>
</evidence>
<feature type="region of interest" description="Disordered" evidence="9">
    <location>
        <begin position="1"/>
        <end position="54"/>
    </location>
</feature>
<dbReference type="Pfam" id="PF00069">
    <property type="entry name" value="Pkinase"/>
    <property type="match status" value="1"/>
</dbReference>
<feature type="compositionally biased region" description="Gly residues" evidence="9">
    <location>
        <begin position="593"/>
        <end position="605"/>
    </location>
</feature>
<comment type="caution">
    <text evidence="12">The sequence shown here is derived from an EMBL/GenBank/DDBJ whole genome shotgun (WGS) entry which is preliminary data.</text>
</comment>
<dbReference type="Pfam" id="PF13499">
    <property type="entry name" value="EF-hand_7"/>
    <property type="match status" value="1"/>
</dbReference>
<evidence type="ECO:0000256" key="1">
    <source>
        <dbReference type="ARBA" id="ARBA00022527"/>
    </source>
</evidence>
<keyword evidence="1" id="KW-0723">Serine/threonine-protein kinase</keyword>
<accession>A0A2V0PD00</accession>
<dbReference type="PROSITE" id="PS50011">
    <property type="entry name" value="PROTEIN_KINASE_DOM"/>
    <property type="match status" value="1"/>
</dbReference>
<dbReference type="InterPro" id="IPR017441">
    <property type="entry name" value="Protein_kinase_ATP_BS"/>
</dbReference>
<evidence type="ECO:0000256" key="3">
    <source>
        <dbReference type="ARBA" id="ARBA00022737"/>
    </source>
</evidence>
<dbReference type="STRING" id="307507.A0A2V0PD00"/>
<dbReference type="FunFam" id="1.10.238.10:FF:000003">
    <property type="entry name" value="Calmodulin A"/>
    <property type="match status" value="1"/>
</dbReference>
<keyword evidence="6" id="KW-0106">Calcium</keyword>
<dbReference type="InterPro" id="IPR050205">
    <property type="entry name" value="CDPK_Ser/Thr_kinases"/>
</dbReference>
<dbReference type="Gene3D" id="3.30.200.20">
    <property type="entry name" value="Phosphorylase Kinase, domain 1"/>
    <property type="match status" value="1"/>
</dbReference>
<dbReference type="EMBL" id="BDRX01000087">
    <property type="protein sequence ID" value="GBF96832.1"/>
    <property type="molecule type" value="Genomic_DNA"/>
</dbReference>
<gene>
    <name evidence="12" type="ORF">Rsub_09688</name>
</gene>
<dbReference type="InterPro" id="IPR018247">
    <property type="entry name" value="EF_Hand_1_Ca_BS"/>
</dbReference>
<evidence type="ECO:0000313" key="13">
    <source>
        <dbReference type="Proteomes" id="UP000247498"/>
    </source>
</evidence>
<dbReference type="SUPFAM" id="SSF56112">
    <property type="entry name" value="Protein kinase-like (PK-like)"/>
    <property type="match status" value="1"/>
</dbReference>
<feature type="domain" description="EF-hand" evidence="11">
    <location>
        <begin position="541"/>
        <end position="569"/>
    </location>
</feature>
<evidence type="ECO:0000256" key="7">
    <source>
        <dbReference type="ARBA" id="ARBA00022840"/>
    </source>
</evidence>
<dbReference type="InParanoid" id="A0A2V0PD00"/>
<dbReference type="InterPro" id="IPR000719">
    <property type="entry name" value="Prot_kinase_dom"/>
</dbReference>
<dbReference type="OrthoDB" id="40902at2759"/>
<keyword evidence="5 12" id="KW-0418">Kinase</keyword>
<feature type="compositionally biased region" description="Low complexity" evidence="9">
    <location>
        <begin position="38"/>
        <end position="54"/>
    </location>
</feature>
<dbReference type="GO" id="GO:0005524">
    <property type="term" value="F:ATP binding"/>
    <property type="evidence" value="ECO:0007669"/>
    <property type="project" value="UniProtKB-UniRule"/>
</dbReference>
<feature type="domain" description="EF-hand" evidence="11">
    <location>
        <begin position="495"/>
        <end position="530"/>
    </location>
</feature>
<evidence type="ECO:0000256" key="5">
    <source>
        <dbReference type="ARBA" id="ARBA00022777"/>
    </source>
</evidence>
<feature type="region of interest" description="Disordered" evidence="9">
    <location>
        <begin position="582"/>
        <end position="605"/>
    </location>
</feature>
<evidence type="ECO:0000256" key="6">
    <source>
        <dbReference type="ARBA" id="ARBA00022837"/>
    </source>
</evidence>
<evidence type="ECO:0000259" key="11">
    <source>
        <dbReference type="PROSITE" id="PS50222"/>
    </source>
</evidence>
<keyword evidence="4 8" id="KW-0547">Nucleotide-binding</keyword>